<sequence>MVMPSYRRLAGLSSTTAVAIITLIAVVSGVMIYMWVSKGVEQQAGEASETGRIISGAVKIDAIQAGPGYVLVYARSLGGTYTVDHVYLYDSAGRLLGELEPQPPILLRPGEPTVIAIPLLLVEEARGYQGRVRVVLSTRAGKLSAWGTVDLTAAATYSTVVGLLAGRDVSCRLGDRRVDVNQIHWLYVDVATGRYSFRYIGGGSVQSLEGTARVIADSNVLDLSKMTPEERYSLGPVVVIVNPYRAARDYEVTVIDTYGGRHTFPLPRLVDDPAKVVIDVVVLWEDLWTPANRPSPQRGKNYLDNYIDHVIRVTVFTNSTARIEVLHASGCFLHMFMYSPRGLPSFDSVPDIVEEYMASSYRLPRDRGVVYVKSHRAAVPPLEDRDIWDPVEGRWVMSWPPVFTVG</sequence>
<keyword evidence="1" id="KW-0472">Membrane</keyword>
<accession>A0ABN6ZRF1</accession>
<keyword evidence="1" id="KW-0812">Transmembrane</keyword>
<organism evidence="2 3">
    <name type="scientific">Pyrodictium abyssi</name>
    <dbReference type="NCBI Taxonomy" id="54256"/>
    <lineage>
        <taxon>Archaea</taxon>
        <taxon>Thermoproteota</taxon>
        <taxon>Thermoprotei</taxon>
        <taxon>Desulfurococcales</taxon>
        <taxon>Pyrodictiaceae</taxon>
        <taxon>Pyrodictium</taxon>
    </lineage>
</organism>
<evidence type="ECO:0000313" key="2">
    <source>
        <dbReference type="EMBL" id="BES82819.1"/>
    </source>
</evidence>
<protein>
    <submittedName>
        <fullName evidence="2">Uncharacterized protein</fullName>
    </submittedName>
</protein>
<gene>
    <name evidence="2" type="ORF">PABY_23860</name>
</gene>
<feature type="transmembrane region" description="Helical" evidence="1">
    <location>
        <begin position="12"/>
        <end position="36"/>
    </location>
</feature>
<evidence type="ECO:0000256" key="1">
    <source>
        <dbReference type="SAM" id="Phobius"/>
    </source>
</evidence>
<keyword evidence="3" id="KW-1185">Reference proteome</keyword>
<dbReference type="EMBL" id="AP028907">
    <property type="protein sequence ID" value="BES82819.1"/>
    <property type="molecule type" value="Genomic_DNA"/>
</dbReference>
<proteinExistence type="predicted"/>
<keyword evidence="1" id="KW-1133">Transmembrane helix</keyword>
<dbReference type="Proteomes" id="UP001341135">
    <property type="component" value="Chromosome"/>
</dbReference>
<name>A0ABN6ZRF1_9CREN</name>
<reference evidence="2 3" key="1">
    <citation type="submission" date="2023-09" db="EMBL/GenBank/DDBJ databases">
        <title>Pyrofollis japonicus gen. nov. sp. nov., a novel member of the family Pyrodictiaceae isolated from the Iheya North hydrothermal field.</title>
        <authorList>
            <person name="Miyazaki U."/>
            <person name="Sanari M."/>
            <person name="Tame A."/>
            <person name="Kitajima M."/>
            <person name="Okamoto A."/>
            <person name="Sawayama S."/>
            <person name="Miyazaki J."/>
            <person name="Takai K."/>
            <person name="Nakagawa S."/>
        </authorList>
    </citation>
    <scope>NUCLEOTIDE SEQUENCE [LARGE SCALE GENOMIC DNA]</scope>
    <source>
        <strain evidence="2 3">AV2</strain>
    </source>
</reference>
<evidence type="ECO:0000313" key="3">
    <source>
        <dbReference type="Proteomes" id="UP001341135"/>
    </source>
</evidence>